<dbReference type="InterPro" id="IPR050944">
    <property type="entry name" value="FAM83"/>
</dbReference>
<name>A0A9D3PQP0_MEGAT</name>
<accession>A0A9D3PQP0</accession>
<evidence type="ECO:0000313" key="6">
    <source>
        <dbReference type="Proteomes" id="UP001046870"/>
    </source>
</evidence>
<evidence type="ECO:0000259" key="4">
    <source>
        <dbReference type="Pfam" id="PF07894"/>
    </source>
</evidence>
<dbReference type="GO" id="GO:0016020">
    <property type="term" value="C:membrane"/>
    <property type="evidence" value="ECO:0007669"/>
    <property type="project" value="TreeGrafter"/>
</dbReference>
<evidence type="ECO:0000256" key="3">
    <source>
        <dbReference type="ARBA" id="ARBA00022490"/>
    </source>
</evidence>
<feature type="domain" description="Scaffolding anchor of CK1" evidence="4">
    <location>
        <begin position="22"/>
        <end position="289"/>
    </location>
</feature>
<comment type="subcellular location">
    <subcellularLocation>
        <location evidence="1">Cytoplasm</location>
    </subcellularLocation>
</comment>
<comment type="similarity">
    <text evidence="2">Belongs to the FAM83 family.</text>
</comment>
<dbReference type="InterPro" id="IPR012461">
    <property type="entry name" value="SACK1"/>
</dbReference>
<protein>
    <recommendedName>
        <fullName evidence="4">Scaffolding anchor of CK1 domain-containing protein</fullName>
    </recommendedName>
</protein>
<dbReference type="OrthoDB" id="8443577at2759"/>
<comment type="caution">
    <text evidence="5">The sequence shown here is derived from an EMBL/GenBank/DDBJ whole genome shotgun (WGS) entry which is preliminary data.</text>
</comment>
<organism evidence="5 6">
    <name type="scientific">Megalops atlanticus</name>
    <name type="common">Tarpon</name>
    <name type="synonym">Clupea gigantea</name>
    <dbReference type="NCBI Taxonomy" id="7932"/>
    <lineage>
        <taxon>Eukaryota</taxon>
        <taxon>Metazoa</taxon>
        <taxon>Chordata</taxon>
        <taxon>Craniata</taxon>
        <taxon>Vertebrata</taxon>
        <taxon>Euteleostomi</taxon>
        <taxon>Actinopterygii</taxon>
        <taxon>Neopterygii</taxon>
        <taxon>Teleostei</taxon>
        <taxon>Elopiformes</taxon>
        <taxon>Megalopidae</taxon>
        <taxon>Megalops</taxon>
    </lineage>
</organism>
<dbReference type="GO" id="GO:0019901">
    <property type="term" value="F:protein kinase binding"/>
    <property type="evidence" value="ECO:0007669"/>
    <property type="project" value="TreeGrafter"/>
</dbReference>
<dbReference type="Gene3D" id="3.30.870.10">
    <property type="entry name" value="Endonuclease Chain A"/>
    <property type="match status" value="1"/>
</dbReference>
<dbReference type="SUPFAM" id="SSF56024">
    <property type="entry name" value="Phospholipase D/nuclease"/>
    <property type="match status" value="1"/>
</dbReference>
<keyword evidence="3" id="KW-0963">Cytoplasm</keyword>
<proteinExistence type="inferred from homology"/>
<dbReference type="GO" id="GO:0007165">
    <property type="term" value="P:signal transduction"/>
    <property type="evidence" value="ECO:0007669"/>
    <property type="project" value="TreeGrafter"/>
</dbReference>
<keyword evidence="6" id="KW-1185">Reference proteome</keyword>
<dbReference type="Proteomes" id="UP001046870">
    <property type="component" value="Chromosome 16"/>
</dbReference>
<evidence type="ECO:0000256" key="2">
    <source>
        <dbReference type="ARBA" id="ARBA00006937"/>
    </source>
</evidence>
<gene>
    <name evidence="5" type="ORF">MATL_G00188650</name>
</gene>
<evidence type="ECO:0000256" key="1">
    <source>
        <dbReference type="ARBA" id="ARBA00004496"/>
    </source>
</evidence>
<dbReference type="FunFam" id="3.30.870.10:FF:000004">
    <property type="entry name" value="protein FAM83H isoform X2"/>
    <property type="match status" value="1"/>
</dbReference>
<reference evidence="5" key="1">
    <citation type="submission" date="2021-01" db="EMBL/GenBank/DDBJ databases">
        <authorList>
            <person name="Zahm M."/>
            <person name="Roques C."/>
            <person name="Cabau C."/>
            <person name="Klopp C."/>
            <person name="Donnadieu C."/>
            <person name="Jouanno E."/>
            <person name="Lampietro C."/>
            <person name="Louis A."/>
            <person name="Herpin A."/>
            <person name="Echchiki A."/>
            <person name="Berthelot C."/>
            <person name="Parey E."/>
            <person name="Roest-Crollius H."/>
            <person name="Braasch I."/>
            <person name="Postlethwait J."/>
            <person name="Bobe J."/>
            <person name="Montfort J."/>
            <person name="Bouchez O."/>
            <person name="Begum T."/>
            <person name="Mejri S."/>
            <person name="Adams A."/>
            <person name="Chen W.-J."/>
            <person name="Guiguen Y."/>
        </authorList>
    </citation>
    <scope>NUCLEOTIDE SEQUENCE</scope>
    <source>
        <strain evidence="5">YG-15Mar2019-1</strain>
        <tissue evidence="5">Brain</tissue>
    </source>
</reference>
<evidence type="ECO:0000313" key="5">
    <source>
        <dbReference type="EMBL" id="KAG7462807.1"/>
    </source>
</evidence>
<dbReference type="GO" id="GO:0005737">
    <property type="term" value="C:cytoplasm"/>
    <property type="evidence" value="ECO:0007669"/>
    <property type="project" value="UniProtKB-SubCell"/>
</dbReference>
<dbReference type="Pfam" id="PF07894">
    <property type="entry name" value="SACK1"/>
    <property type="match status" value="1"/>
</dbReference>
<dbReference type="EMBL" id="JAFDVH010000016">
    <property type="protein sequence ID" value="KAG7462807.1"/>
    <property type="molecule type" value="Genomic_DNA"/>
</dbReference>
<dbReference type="PANTHER" id="PTHR16181:SF29">
    <property type="entry name" value="PROTEIN FAM83A-RELATED"/>
    <property type="match status" value="1"/>
</dbReference>
<dbReference type="AlphaFoldDB" id="A0A9D3PQP0"/>
<dbReference type="PANTHER" id="PTHR16181">
    <property type="entry name" value="PROTEIN FAM83A-RELATED"/>
    <property type="match status" value="1"/>
</dbReference>
<sequence>MQQSTTLMESQLSLLSSLSGEPRPEDYIQPHYKESYRLAIDCLVSKGEEAYQEILKAEQIGEFLSQEEVLFIQENTKQPATTSHCEESDGCPDNASSTGTYWPVHSDVETPDLDLGWPNFLQRNLRTNVDLLFHPPRLNSPTIKEVIRKQIQDARQVIAIVMDIFTDVDIFKEIVDASVRGVPVYVLLDESRFESFLTMAEKQSVQIQRLRNMRVRTVKGQDYLCRSGARFHGRMEQKFLLVDCHTVVYGSYSFMWTYEKINLSMVQVITGQLVELYDEEFRTLYARSTVPAVLSPPEGKHNGHISKAGFKAQCGEAFERSDQLRHTLNTVYQRACGRPGSGKIPVIEFEAEPCDVEPFNHRPEFEHVASAQARLHHLQPTDDLGFLKRHSYAGERPEAPFVPTQSHQKYRASNWNVSGDGSTWYGAPVRNNHLSGGIADPFPSSRPGQVYSRGSNIRQSFHGNDKHVLSMQQNLPSLERTAKSFLRTWRIESYLNNNETPIMESSDYLDQYEGLDSMERYGIDGKQDEAR</sequence>